<dbReference type="EMBL" id="JAUSTQ010000015">
    <property type="protein sequence ID" value="MDQ0160625.1"/>
    <property type="molecule type" value="Genomic_DNA"/>
</dbReference>
<comment type="similarity">
    <text evidence="1 8">Belongs to the SOS response-associated peptidase family.</text>
</comment>
<dbReference type="Gene3D" id="3.90.1680.10">
    <property type="entry name" value="SOS response associated peptidase-like"/>
    <property type="match status" value="1"/>
</dbReference>
<evidence type="ECO:0000256" key="8">
    <source>
        <dbReference type="RuleBase" id="RU364100"/>
    </source>
</evidence>
<organism evidence="9 10">
    <name type="scientific">Alkalibacillus salilacus</name>
    <dbReference type="NCBI Taxonomy" id="284582"/>
    <lineage>
        <taxon>Bacteria</taxon>
        <taxon>Bacillati</taxon>
        <taxon>Bacillota</taxon>
        <taxon>Bacilli</taxon>
        <taxon>Bacillales</taxon>
        <taxon>Bacillaceae</taxon>
        <taxon>Alkalibacillus</taxon>
    </lineage>
</organism>
<evidence type="ECO:0000256" key="4">
    <source>
        <dbReference type="ARBA" id="ARBA00022801"/>
    </source>
</evidence>
<gene>
    <name evidence="9" type="ORF">J2S77_002629</name>
</gene>
<name>A0ABT9VIF3_9BACI</name>
<sequence>MCGRFTLTVGPDMLAKRFEPDGTIAWEPSYNVAPTQDVIAVVNDGEQNRIGQMSWGLIPSWAKDESMRHNMINARLETADQKPSYKKLLAKRRCLIVADSFYEWMKIDGQKQPVRIYSPDQELFTFAGLWDRWQTEAGEKVTCTILTKEANDDMAEIHHRMPVMLRADQEQEWINFAQQDASDMKDWLYTQKDLPLTYDVVSTYVNNPKHNDPSCIDPVNL</sequence>
<protein>
    <recommendedName>
        <fullName evidence="8">Abasic site processing protein</fullName>
        <ecNumber evidence="8">3.4.-.-</ecNumber>
    </recommendedName>
</protein>
<dbReference type="RefSeq" id="WP_306978023.1">
    <property type="nucleotide sequence ID" value="NZ_JAUSTQ010000015.1"/>
</dbReference>
<evidence type="ECO:0000256" key="6">
    <source>
        <dbReference type="ARBA" id="ARBA00023125"/>
    </source>
</evidence>
<dbReference type="InterPro" id="IPR003738">
    <property type="entry name" value="SRAP"/>
</dbReference>
<keyword evidence="5" id="KW-0190">Covalent protein-DNA linkage</keyword>
<dbReference type="PANTHER" id="PTHR13604:SF0">
    <property type="entry name" value="ABASIC SITE PROCESSING PROTEIN HMCES"/>
    <property type="match status" value="1"/>
</dbReference>
<dbReference type="SUPFAM" id="SSF143081">
    <property type="entry name" value="BB1717-like"/>
    <property type="match status" value="1"/>
</dbReference>
<dbReference type="EC" id="3.4.-.-" evidence="8"/>
<dbReference type="PANTHER" id="PTHR13604">
    <property type="entry name" value="DC12-RELATED"/>
    <property type="match status" value="1"/>
</dbReference>
<evidence type="ECO:0000256" key="7">
    <source>
        <dbReference type="ARBA" id="ARBA00023239"/>
    </source>
</evidence>
<evidence type="ECO:0000256" key="3">
    <source>
        <dbReference type="ARBA" id="ARBA00022763"/>
    </source>
</evidence>
<keyword evidence="7" id="KW-0456">Lyase</keyword>
<evidence type="ECO:0000256" key="2">
    <source>
        <dbReference type="ARBA" id="ARBA00022670"/>
    </source>
</evidence>
<keyword evidence="2 8" id="KW-0645">Protease</keyword>
<evidence type="ECO:0000313" key="9">
    <source>
        <dbReference type="EMBL" id="MDQ0160625.1"/>
    </source>
</evidence>
<accession>A0ABT9VIF3</accession>
<keyword evidence="10" id="KW-1185">Reference proteome</keyword>
<keyword evidence="3" id="KW-0227">DNA damage</keyword>
<evidence type="ECO:0000256" key="1">
    <source>
        <dbReference type="ARBA" id="ARBA00008136"/>
    </source>
</evidence>
<evidence type="ECO:0000313" key="10">
    <source>
        <dbReference type="Proteomes" id="UP001224359"/>
    </source>
</evidence>
<dbReference type="Pfam" id="PF02586">
    <property type="entry name" value="SRAP"/>
    <property type="match status" value="1"/>
</dbReference>
<reference evidence="9 10" key="1">
    <citation type="submission" date="2023-07" db="EMBL/GenBank/DDBJ databases">
        <title>Genomic Encyclopedia of Type Strains, Phase IV (KMG-IV): sequencing the most valuable type-strain genomes for metagenomic binning, comparative biology and taxonomic classification.</title>
        <authorList>
            <person name="Goeker M."/>
        </authorList>
    </citation>
    <scope>NUCLEOTIDE SEQUENCE [LARGE SCALE GENOMIC DNA]</scope>
    <source>
        <strain evidence="9 10">DSM 16460</strain>
    </source>
</reference>
<dbReference type="InterPro" id="IPR036590">
    <property type="entry name" value="SRAP-like"/>
</dbReference>
<proteinExistence type="inferred from homology"/>
<keyword evidence="6" id="KW-0238">DNA-binding</keyword>
<keyword evidence="4 8" id="KW-0378">Hydrolase</keyword>
<dbReference type="Proteomes" id="UP001224359">
    <property type="component" value="Unassembled WGS sequence"/>
</dbReference>
<comment type="caution">
    <text evidence="9">The sequence shown here is derived from an EMBL/GenBank/DDBJ whole genome shotgun (WGS) entry which is preliminary data.</text>
</comment>
<evidence type="ECO:0000256" key="5">
    <source>
        <dbReference type="ARBA" id="ARBA00023124"/>
    </source>
</evidence>